<dbReference type="GO" id="GO:0003676">
    <property type="term" value="F:nucleic acid binding"/>
    <property type="evidence" value="ECO:0007669"/>
    <property type="project" value="InterPro"/>
</dbReference>
<gene>
    <name evidence="5" type="ORF">DW839_12700</name>
</gene>
<keyword evidence="3" id="KW-0378">Hydrolase</keyword>
<dbReference type="GO" id="GO:0004518">
    <property type="term" value="F:nuclease activity"/>
    <property type="evidence" value="ECO:0007669"/>
    <property type="project" value="UniProtKB-KW"/>
</dbReference>
<dbReference type="InterPro" id="IPR011856">
    <property type="entry name" value="tRNA_endonuc-like_dom_sf"/>
</dbReference>
<dbReference type="Proteomes" id="UP000283975">
    <property type="component" value="Unassembled WGS sequence"/>
</dbReference>
<evidence type="ECO:0000256" key="2">
    <source>
        <dbReference type="ARBA" id="ARBA00022722"/>
    </source>
</evidence>
<accession>A0A414AVH2</accession>
<dbReference type="GO" id="GO:0016788">
    <property type="term" value="F:hydrolase activity, acting on ester bonds"/>
    <property type="evidence" value="ECO:0007669"/>
    <property type="project" value="InterPro"/>
</dbReference>
<comment type="caution">
    <text evidence="5">The sequence shown here is derived from an EMBL/GenBank/DDBJ whole genome shotgun (WGS) entry which is preliminary data.</text>
</comment>
<organism evidence="5 6">
    <name type="scientific">Enterocloster bolteae</name>
    <dbReference type="NCBI Taxonomy" id="208479"/>
    <lineage>
        <taxon>Bacteria</taxon>
        <taxon>Bacillati</taxon>
        <taxon>Bacillota</taxon>
        <taxon>Clostridia</taxon>
        <taxon>Lachnospirales</taxon>
        <taxon>Lachnospiraceae</taxon>
        <taxon>Enterocloster</taxon>
    </lineage>
</organism>
<comment type="cofactor">
    <cofactor evidence="1">
        <name>Mg(2+)</name>
        <dbReference type="ChEBI" id="CHEBI:18420"/>
    </cofactor>
</comment>
<evidence type="ECO:0000256" key="1">
    <source>
        <dbReference type="ARBA" id="ARBA00001946"/>
    </source>
</evidence>
<evidence type="ECO:0000256" key="3">
    <source>
        <dbReference type="ARBA" id="ARBA00022801"/>
    </source>
</evidence>
<dbReference type="RefSeq" id="WP_119205072.1">
    <property type="nucleotide sequence ID" value="NZ_BAABXO010000001.1"/>
</dbReference>
<reference evidence="5 6" key="1">
    <citation type="submission" date="2018-08" db="EMBL/GenBank/DDBJ databases">
        <title>A genome reference for cultivated species of the human gut microbiota.</title>
        <authorList>
            <person name="Zou Y."/>
            <person name="Xue W."/>
            <person name="Luo G."/>
        </authorList>
    </citation>
    <scope>NUCLEOTIDE SEQUENCE [LARGE SCALE GENOMIC DNA]</scope>
    <source>
        <strain evidence="5 6">AM35-14</strain>
    </source>
</reference>
<evidence type="ECO:0000259" key="4">
    <source>
        <dbReference type="SMART" id="SM00990"/>
    </source>
</evidence>
<dbReference type="AlphaFoldDB" id="A0A414AVH2"/>
<dbReference type="InterPro" id="IPR014883">
    <property type="entry name" value="VRR_NUC"/>
</dbReference>
<evidence type="ECO:0000313" key="6">
    <source>
        <dbReference type="Proteomes" id="UP000283975"/>
    </source>
</evidence>
<protein>
    <submittedName>
        <fullName evidence="5">VRR-NUC domain-containing protein</fullName>
    </submittedName>
</protein>
<name>A0A414AVH2_9FIRM</name>
<dbReference type="Gene3D" id="3.40.1350.10">
    <property type="match status" value="1"/>
</dbReference>
<dbReference type="SMART" id="SM00990">
    <property type="entry name" value="VRR_NUC"/>
    <property type="match status" value="1"/>
</dbReference>
<keyword evidence="2" id="KW-0540">Nuclease</keyword>
<evidence type="ECO:0000313" key="5">
    <source>
        <dbReference type="EMBL" id="RHC55702.1"/>
    </source>
</evidence>
<dbReference type="EMBL" id="QSHZ01000012">
    <property type="protein sequence ID" value="RHC55702.1"/>
    <property type="molecule type" value="Genomic_DNA"/>
</dbReference>
<proteinExistence type="predicted"/>
<dbReference type="Pfam" id="PF08774">
    <property type="entry name" value="VRR_NUC"/>
    <property type="match status" value="1"/>
</dbReference>
<feature type="domain" description="VRR-NUC" evidence="4">
    <location>
        <begin position="1"/>
        <end position="81"/>
    </location>
</feature>
<sequence>MLEKDIEKVLVAEVRKLGGRAYKWVSPGNGGVPDRIVVFPDRPPVFVELKAENGKLSVLQTAQLRRLQDMGQDVRVLRGIQEVEQFLEDCGTGLKLRRFEKEAEADGD</sequence>